<proteinExistence type="predicted"/>
<reference evidence="3" key="1">
    <citation type="journal article" date="2019" name="Int. J. Syst. Evol. Microbiol.">
        <title>The Global Catalogue of Microorganisms (GCM) 10K type strain sequencing project: providing services to taxonomists for standard genome sequencing and annotation.</title>
        <authorList>
            <consortium name="The Broad Institute Genomics Platform"/>
            <consortium name="The Broad Institute Genome Sequencing Center for Infectious Disease"/>
            <person name="Wu L."/>
            <person name="Ma J."/>
        </authorList>
    </citation>
    <scope>NUCLEOTIDE SEQUENCE [LARGE SCALE GENOMIC DNA]</scope>
    <source>
        <strain evidence="3">JCM 18531</strain>
    </source>
</reference>
<dbReference type="SUPFAM" id="SSF47240">
    <property type="entry name" value="Ferritin-like"/>
    <property type="match status" value="1"/>
</dbReference>
<dbReference type="Proteomes" id="UP001499974">
    <property type="component" value="Unassembled WGS sequence"/>
</dbReference>
<feature type="domain" description="DUF4439" evidence="1">
    <location>
        <begin position="10"/>
        <end position="142"/>
    </location>
</feature>
<dbReference type="Gene3D" id="1.20.1260.10">
    <property type="match status" value="1"/>
</dbReference>
<comment type="caution">
    <text evidence="2">The sequence shown here is derived from an EMBL/GenBank/DDBJ whole genome shotgun (WGS) entry which is preliminary data.</text>
</comment>
<protein>
    <submittedName>
        <fullName evidence="2">Ferritin-like domain-containing protein</fullName>
    </submittedName>
</protein>
<organism evidence="2 3">
    <name type="scientific">Nocardioides conyzicola</name>
    <dbReference type="NCBI Taxonomy" id="1651781"/>
    <lineage>
        <taxon>Bacteria</taxon>
        <taxon>Bacillati</taxon>
        <taxon>Actinomycetota</taxon>
        <taxon>Actinomycetes</taxon>
        <taxon>Propionibacteriales</taxon>
        <taxon>Nocardioidaceae</taxon>
        <taxon>Nocardioides</taxon>
    </lineage>
</organism>
<dbReference type="InterPro" id="IPR012347">
    <property type="entry name" value="Ferritin-like"/>
</dbReference>
<dbReference type="Pfam" id="PF14530">
    <property type="entry name" value="DUF4439"/>
    <property type="match status" value="1"/>
</dbReference>
<evidence type="ECO:0000259" key="1">
    <source>
        <dbReference type="Pfam" id="PF14530"/>
    </source>
</evidence>
<evidence type="ECO:0000313" key="3">
    <source>
        <dbReference type="Proteomes" id="UP001499974"/>
    </source>
</evidence>
<keyword evidence="3" id="KW-1185">Reference proteome</keyword>
<gene>
    <name evidence="2" type="ORF">GCM10023349_00480</name>
</gene>
<evidence type="ECO:0000313" key="2">
    <source>
        <dbReference type="EMBL" id="GAA4690056.1"/>
    </source>
</evidence>
<sequence length="148" mass="15466">MSTGSPGVDALQTTLAAEHAAMYVLGTLGGRVSQSADPALSTAVTASFEAHRLYRDHLTAAITDLGGDPVAAEAAYDVPSGLDRSGQIARVARETEQSCATTYAWLVANTVDDLRRWAIGALNETAVRVLTLRGTPEMFPGAGGYADR</sequence>
<dbReference type="CDD" id="cd00657">
    <property type="entry name" value="Ferritin_like"/>
    <property type="match status" value="1"/>
</dbReference>
<name>A0ABP8WKK7_9ACTN</name>
<accession>A0ABP8WKK7</accession>
<dbReference type="InterPro" id="IPR029447">
    <property type="entry name" value="DUF4439"/>
</dbReference>
<dbReference type="RefSeq" id="WP_345518041.1">
    <property type="nucleotide sequence ID" value="NZ_BAABKM010000001.1"/>
</dbReference>
<dbReference type="InterPro" id="IPR009078">
    <property type="entry name" value="Ferritin-like_SF"/>
</dbReference>
<dbReference type="EMBL" id="BAABKM010000001">
    <property type="protein sequence ID" value="GAA4690056.1"/>
    <property type="molecule type" value="Genomic_DNA"/>
</dbReference>